<proteinExistence type="predicted"/>
<protein>
    <submittedName>
        <fullName evidence="1">Uncharacterized protein</fullName>
    </submittedName>
</protein>
<organism evidence="1 2">
    <name type="scientific">Klebsiella oxytoca</name>
    <dbReference type="NCBI Taxonomy" id="571"/>
    <lineage>
        <taxon>Bacteria</taxon>
        <taxon>Pseudomonadati</taxon>
        <taxon>Pseudomonadota</taxon>
        <taxon>Gammaproteobacteria</taxon>
        <taxon>Enterobacterales</taxon>
        <taxon>Enterobacteriaceae</taxon>
        <taxon>Klebsiella/Raoultella group</taxon>
        <taxon>Klebsiella</taxon>
    </lineage>
</organism>
<reference evidence="1 2" key="1">
    <citation type="submission" date="2021-03" db="EMBL/GenBank/DDBJ databases">
        <authorList>
            <person name="Stanton E."/>
        </authorList>
    </citation>
    <scope>NUCLEOTIDE SEQUENCE [LARGE SCALE GENOMIC DNA]</scope>
    <source>
        <strain evidence="1 2">2020EL-00037</strain>
    </source>
</reference>
<dbReference type="EMBL" id="JAGKON010000013">
    <property type="protein sequence ID" value="MBQ0600909.1"/>
    <property type="molecule type" value="Genomic_DNA"/>
</dbReference>
<accession>A0AAP2BIF0</accession>
<sequence length="141" mass="16449">MLHSILLADHELAKKEIINIRARLRDIKNKIRCKSNAVDHKALYVKYKEMQRRLEWIELNYIAIKCSRVEYSPQYLPKSLPFWLIIDGEEEAITLGAYLNAKDASDHCLSLNKTLSEKSIVISNKEKLRMEQEGKCFLNAE</sequence>
<comment type="caution">
    <text evidence="1">The sequence shown here is derived from an EMBL/GenBank/DDBJ whole genome shotgun (WGS) entry which is preliminary data.</text>
</comment>
<evidence type="ECO:0000313" key="1">
    <source>
        <dbReference type="EMBL" id="MBQ0600909.1"/>
    </source>
</evidence>
<name>A0AAP2BIF0_KLEOX</name>
<dbReference type="RefSeq" id="WP_210846311.1">
    <property type="nucleotide sequence ID" value="NZ_JAGKON010000013.1"/>
</dbReference>
<gene>
    <name evidence="1" type="ORF">J7S78_14010</name>
</gene>
<dbReference type="AlphaFoldDB" id="A0AAP2BIF0"/>
<evidence type="ECO:0000313" key="2">
    <source>
        <dbReference type="Proteomes" id="UP000673434"/>
    </source>
</evidence>
<keyword evidence="2" id="KW-1185">Reference proteome</keyword>
<dbReference type="Proteomes" id="UP000673434">
    <property type="component" value="Unassembled WGS sequence"/>
</dbReference>